<name>A0AAE1FR60_PETCI</name>
<dbReference type="PANTHER" id="PTHR33332">
    <property type="entry name" value="REVERSE TRANSCRIPTASE DOMAIN-CONTAINING PROTEIN"/>
    <property type="match status" value="1"/>
</dbReference>
<keyword evidence="2" id="KW-1185">Reference proteome</keyword>
<evidence type="ECO:0000313" key="2">
    <source>
        <dbReference type="Proteomes" id="UP001286313"/>
    </source>
</evidence>
<dbReference type="AlphaFoldDB" id="A0AAE1FR60"/>
<dbReference type="EMBL" id="JAWQEG010001520">
    <property type="protein sequence ID" value="KAK3878850.1"/>
    <property type="molecule type" value="Genomic_DNA"/>
</dbReference>
<reference evidence="1" key="1">
    <citation type="submission" date="2023-10" db="EMBL/GenBank/DDBJ databases">
        <title>Genome assemblies of two species of porcelain crab, Petrolisthes cinctipes and Petrolisthes manimaculis (Anomura: Porcellanidae).</title>
        <authorList>
            <person name="Angst P."/>
        </authorList>
    </citation>
    <scope>NUCLEOTIDE SEQUENCE</scope>
    <source>
        <strain evidence="1">PB745_01</strain>
        <tissue evidence="1">Gill</tissue>
    </source>
</reference>
<organism evidence="1 2">
    <name type="scientific">Petrolisthes cinctipes</name>
    <name type="common">Flat porcelain crab</name>
    <dbReference type="NCBI Taxonomy" id="88211"/>
    <lineage>
        <taxon>Eukaryota</taxon>
        <taxon>Metazoa</taxon>
        <taxon>Ecdysozoa</taxon>
        <taxon>Arthropoda</taxon>
        <taxon>Crustacea</taxon>
        <taxon>Multicrustacea</taxon>
        <taxon>Malacostraca</taxon>
        <taxon>Eumalacostraca</taxon>
        <taxon>Eucarida</taxon>
        <taxon>Decapoda</taxon>
        <taxon>Pleocyemata</taxon>
        <taxon>Anomura</taxon>
        <taxon>Galatheoidea</taxon>
        <taxon>Porcellanidae</taxon>
        <taxon>Petrolisthes</taxon>
    </lineage>
</organism>
<dbReference type="Proteomes" id="UP001286313">
    <property type="component" value="Unassembled WGS sequence"/>
</dbReference>
<sequence>MLTNRPRPQFPYIRTKMREVTVTGEVIRKKLELNGSKAPGPDGVSTLEKDLGIEVSSNLKFSAHAAKIAAKDNSRLGIIKRNFTVLSEEILVLLYLALVHPILDYGAQSCWSPYLLRDIRSLERVQRRVTKLVPGFAQLSYEERCRRLDIQSLQNRRIRGDMIETFKLLHGYEDIPSSRFFQMNTNNLGGHSLKLKKPDLWRTTMKRNWFAIRVIDQWNSLPESVVTAPKIATFKARYNRHWNILTVLADES</sequence>
<accession>A0AAE1FR60</accession>
<evidence type="ECO:0008006" key="3">
    <source>
        <dbReference type="Google" id="ProtNLM"/>
    </source>
</evidence>
<gene>
    <name evidence="1" type="ORF">Pcinc_016538</name>
</gene>
<proteinExistence type="predicted"/>
<protein>
    <recommendedName>
        <fullName evidence="3">Reverse transcriptase</fullName>
    </recommendedName>
</protein>
<evidence type="ECO:0000313" key="1">
    <source>
        <dbReference type="EMBL" id="KAK3878850.1"/>
    </source>
</evidence>
<comment type="caution">
    <text evidence="1">The sequence shown here is derived from an EMBL/GenBank/DDBJ whole genome shotgun (WGS) entry which is preliminary data.</text>
</comment>